<dbReference type="Proteomes" id="UP000664534">
    <property type="component" value="Unassembled WGS sequence"/>
</dbReference>
<dbReference type="AlphaFoldDB" id="A0A8H3J0G3"/>
<dbReference type="OrthoDB" id="2121828at2759"/>
<organism evidence="3 4">
    <name type="scientific">Imshaugia aleurites</name>
    <dbReference type="NCBI Taxonomy" id="172621"/>
    <lineage>
        <taxon>Eukaryota</taxon>
        <taxon>Fungi</taxon>
        <taxon>Dikarya</taxon>
        <taxon>Ascomycota</taxon>
        <taxon>Pezizomycotina</taxon>
        <taxon>Lecanoromycetes</taxon>
        <taxon>OSLEUM clade</taxon>
        <taxon>Lecanoromycetidae</taxon>
        <taxon>Lecanorales</taxon>
        <taxon>Lecanorineae</taxon>
        <taxon>Parmeliaceae</taxon>
        <taxon>Imshaugia</taxon>
    </lineage>
</organism>
<dbReference type="Gene3D" id="2.60.40.420">
    <property type="entry name" value="Cupredoxins - blue copper proteins"/>
    <property type="match status" value="1"/>
</dbReference>
<keyword evidence="1" id="KW-0812">Transmembrane</keyword>
<dbReference type="Pfam" id="PF07731">
    <property type="entry name" value="Cu-oxidase_2"/>
    <property type="match status" value="1"/>
</dbReference>
<dbReference type="InterPro" id="IPR008972">
    <property type="entry name" value="Cupredoxin"/>
</dbReference>
<feature type="transmembrane region" description="Helical" evidence="1">
    <location>
        <begin position="161"/>
        <end position="183"/>
    </location>
</feature>
<reference evidence="3" key="1">
    <citation type="submission" date="2021-03" db="EMBL/GenBank/DDBJ databases">
        <authorList>
            <person name="Tagirdzhanova G."/>
        </authorList>
    </citation>
    <scope>NUCLEOTIDE SEQUENCE</scope>
</reference>
<gene>
    <name evidence="3" type="ORF">IMSHALPRED_000790</name>
</gene>
<keyword evidence="4" id="KW-1185">Reference proteome</keyword>
<name>A0A8H3J0G3_9LECA</name>
<proteinExistence type="predicted"/>
<dbReference type="SUPFAM" id="SSF49503">
    <property type="entry name" value="Cupredoxins"/>
    <property type="match status" value="1"/>
</dbReference>
<dbReference type="GO" id="GO:0005507">
    <property type="term" value="F:copper ion binding"/>
    <property type="evidence" value="ECO:0007669"/>
    <property type="project" value="InterPro"/>
</dbReference>
<dbReference type="EMBL" id="CAJPDT010000108">
    <property type="protein sequence ID" value="CAF9938409.1"/>
    <property type="molecule type" value="Genomic_DNA"/>
</dbReference>
<evidence type="ECO:0000313" key="3">
    <source>
        <dbReference type="EMBL" id="CAF9938409.1"/>
    </source>
</evidence>
<keyword evidence="1" id="KW-0472">Membrane</keyword>
<evidence type="ECO:0000313" key="4">
    <source>
        <dbReference type="Proteomes" id="UP000664534"/>
    </source>
</evidence>
<feature type="domain" description="Plastocyanin-like" evidence="2">
    <location>
        <begin position="16"/>
        <end position="106"/>
    </location>
</feature>
<keyword evidence="1" id="KW-1133">Transmembrane helix</keyword>
<evidence type="ECO:0000259" key="2">
    <source>
        <dbReference type="Pfam" id="PF07731"/>
    </source>
</evidence>
<comment type="caution">
    <text evidence="3">The sequence shown here is derived from an EMBL/GenBank/DDBJ whole genome shotgun (WGS) entry which is preliminary data.</text>
</comment>
<dbReference type="GO" id="GO:0016491">
    <property type="term" value="F:oxidoreductase activity"/>
    <property type="evidence" value="ECO:0007669"/>
    <property type="project" value="InterPro"/>
</dbReference>
<sequence length="210" mass="22002">MHPHLTTTAFFNDITYVRPKVPTLYTALSAGELVNNATIYGTNSNPYVLQHNDIIEIIVNNNDTGKHPFHLHGHAFQAAARSAEDAGAYIGNETFAAVPVRRDTFMSTLALPLPPDHLAACSALNIPTVGNAAGNDVNFTDLTGAPEPPGQLPAGFTAKGVVAFLFSCLCAFAGIAVISWYGAGEIGKQVPGNGTKKAVVAAVGIDKETT</sequence>
<protein>
    <recommendedName>
        <fullName evidence="2">Plastocyanin-like domain-containing protein</fullName>
    </recommendedName>
</protein>
<dbReference type="InterPro" id="IPR011706">
    <property type="entry name" value="Cu-oxidase_C"/>
</dbReference>
<evidence type="ECO:0000256" key="1">
    <source>
        <dbReference type="SAM" id="Phobius"/>
    </source>
</evidence>
<accession>A0A8H3J0G3</accession>